<comment type="caution">
    <text evidence="1">The sequence shown here is derived from an EMBL/GenBank/DDBJ whole genome shotgun (WGS) entry which is preliminary data.</text>
</comment>
<evidence type="ECO:0000313" key="2">
    <source>
        <dbReference type="Proteomes" id="UP000679690"/>
    </source>
</evidence>
<accession>A0ABS3UIS4</accession>
<organism evidence="1 2">
    <name type="scientific">Actinoplanes flavus</name>
    <dbReference type="NCBI Taxonomy" id="2820290"/>
    <lineage>
        <taxon>Bacteria</taxon>
        <taxon>Bacillati</taxon>
        <taxon>Actinomycetota</taxon>
        <taxon>Actinomycetes</taxon>
        <taxon>Micromonosporales</taxon>
        <taxon>Micromonosporaceae</taxon>
        <taxon>Actinoplanes</taxon>
    </lineage>
</organism>
<dbReference type="Proteomes" id="UP000679690">
    <property type="component" value="Unassembled WGS sequence"/>
</dbReference>
<keyword evidence="2" id="KW-1185">Reference proteome</keyword>
<name>A0ABS3UIS4_9ACTN</name>
<evidence type="ECO:0000313" key="1">
    <source>
        <dbReference type="EMBL" id="MBO3738665.1"/>
    </source>
</evidence>
<dbReference type="RefSeq" id="WP_208467823.1">
    <property type="nucleotide sequence ID" value="NZ_JAGFNS010000008.1"/>
</dbReference>
<gene>
    <name evidence="1" type="ORF">J5X75_14150</name>
</gene>
<sequence length="350" mass="37342">MGWTELLPEPGDEPADLVAPPRRRVANGFTRDTPLPDPATVGVADAVEAAETALAYRSPEAKRAIRAWPAGLRRQMVMWMHRKAVTEWWKYAPSDGPVRDIPALTDGISWTRSELAWALRTADGYGQFDGAGFILPGLIATSLTDAELDGFGPVLEAVFDAFITEQSTPSRVRAKLGELYGTAFARATGELPLDLLPWHDPFGELASESLPEMSEPGVERALRHALSLKSVIPSKAWLSRATVAPIVPAVLTCFSGYRGRVTAGTDQLLRGLAWTLSRDPSDEATALLCQVAITAGSSGPRAPQTTAAAVEILATRSGPGPTRALGELSGIVTKTVLARVKVAMSRLPAS</sequence>
<reference evidence="1 2" key="1">
    <citation type="submission" date="2021-03" db="EMBL/GenBank/DDBJ databases">
        <title>Actinoplanes flavus sp. nov., a novel actinomycete isolated from Coconut Palm rhizosphere soil.</title>
        <authorList>
            <person name="Luo X."/>
        </authorList>
    </citation>
    <scope>NUCLEOTIDE SEQUENCE [LARGE SCALE GENOMIC DNA]</scope>
    <source>
        <strain evidence="1 2">NEAU-H7</strain>
    </source>
</reference>
<dbReference type="EMBL" id="JAGFNS010000008">
    <property type="protein sequence ID" value="MBO3738665.1"/>
    <property type="molecule type" value="Genomic_DNA"/>
</dbReference>
<protein>
    <submittedName>
        <fullName evidence="1">Uncharacterized protein</fullName>
    </submittedName>
</protein>
<proteinExistence type="predicted"/>